<organism evidence="1 2">
    <name type="scientific">Streptomyces glaucescens</name>
    <dbReference type="NCBI Taxonomy" id="1907"/>
    <lineage>
        <taxon>Bacteria</taxon>
        <taxon>Bacillati</taxon>
        <taxon>Actinomycetota</taxon>
        <taxon>Actinomycetes</taxon>
        <taxon>Kitasatosporales</taxon>
        <taxon>Streptomycetaceae</taxon>
        <taxon>Streptomyces</taxon>
    </lineage>
</organism>
<dbReference type="Proteomes" id="UP000029482">
    <property type="component" value="Chromosome"/>
</dbReference>
<name>A0A089X516_STRGA</name>
<proteinExistence type="predicted"/>
<dbReference type="OrthoDB" id="4512149at2"/>
<protein>
    <submittedName>
        <fullName evidence="1">Peptidoglycan-binding domain-containing protein</fullName>
    </submittedName>
</protein>
<dbReference type="EMBL" id="CP009438">
    <property type="protein sequence ID" value="AIR98967.1"/>
    <property type="molecule type" value="Genomic_DNA"/>
</dbReference>
<dbReference type="STRING" id="1907.SGLAU_14920"/>
<sequence>MTGFMRPADSPAGRRAWLAGLCEDIPRAESKNDLLDMIDSALSVSEPEGSPATLESLSRRYRDQIDNAGGVHDRVQRVAGKGLPDVWVGDTGVLASDAVLAAGRAVLQMAEAFQGGANALLRLADALGEAQRQDAEGRGRMGQAKSTLGGRDGFFDDLHEDDEEEWDRLTARAYASDGINLMHQAAVTAEEAVRVAARDLNKWAAEARAGKMDTGELTAVDKLMLADTGAANAPTELNEILSSSDLERAGRRMDQLSGADAAAMERMLSQAGSAEERAYLMKALAAGHGVKEIETFQGKINGKDPEWLRRHLTPVVTAEDSMDDEGLAQDGSNNNKDTVLFHDQAWIQGGDGSEGTCVASSTVNARAMLDPIYALGLTGGPSGQEDDPDAFRDRLVAEQHRLHEEGDGGDDWNGMGQEGQERIADSTLGSATGDDYRRHDLDSDDERRAVLDDVQRAVAEGRPVPVDVSGDEGAHAMMIIGQEGDMLQIYNPWGTTTWVSEDDFVNGNMGKASNSELNNAYQVYVPE</sequence>
<keyword evidence="2" id="KW-1185">Reference proteome</keyword>
<reference evidence="2" key="1">
    <citation type="journal article" date="2015" name="J. Biotechnol.">
        <title>Complete genome sequence of the actinobacterium Streptomyces glaucescens GLA.O (DSM 40922) consisting of a linear chromosome and one linear plasmid.</title>
        <authorList>
            <person name="Ortseifen V."/>
            <person name="Winkler A."/>
            <person name="Albersmeier A."/>
            <person name="Wendler S."/>
            <person name="Puhler A."/>
            <person name="Kalinowski J."/>
            <person name="Ruckert C."/>
        </authorList>
    </citation>
    <scope>NUCLEOTIDE SEQUENCE [LARGE SCALE GENOMIC DNA]</scope>
    <source>
        <strain evidence="2">DSM 40922 / GLA O</strain>
    </source>
</reference>
<dbReference type="KEGG" id="sgu:SGLAU_14920"/>
<accession>A0A089X516</accession>
<gene>
    <name evidence="1" type="ORF">SGLAU_14920</name>
</gene>
<dbReference type="HOGENOM" id="CLU_519636_0_0_11"/>
<dbReference type="AlphaFoldDB" id="A0A089X516"/>
<evidence type="ECO:0000313" key="1">
    <source>
        <dbReference type="EMBL" id="AIR98967.1"/>
    </source>
</evidence>
<dbReference type="eggNOG" id="COG3409">
    <property type="taxonomic scope" value="Bacteria"/>
</dbReference>
<evidence type="ECO:0000313" key="2">
    <source>
        <dbReference type="Proteomes" id="UP000029482"/>
    </source>
</evidence>